<comment type="caution">
    <text evidence="3">The sequence shown here is derived from an EMBL/GenBank/DDBJ whole genome shotgun (WGS) entry which is preliminary data.</text>
</comment>
<evidence type="ECO:0000256" key="2">
    <source>
        <dbReference type="SAM" id="SignalP"/>
    </source>
</evidence>
<keyword evidence="2" id="KW-0732">Signal</keyword>
<dbReference type="Proteomes" id="UP000674938">
    <property type="component" value="Unassembled WGS sequence"/>
</dbReference>
<dbReference type="InterPro" id="IPR026876">
    <property type="entry name" value="Fn3_assoc_repeat"/>
</dbReference>
<feature type="region of interest" description="Disordered" evidence="1">
    <location>
        <begin position="37"/>
        <end position="56"/>
    </location>
</feature>
<dbReference type="AlphaFoldDB" id="A0A940PDP5"/>
<evidence type="ECO:0000313" key="3">
    <source>
        <dbReference type="EMBL" id="MBP1040913.1"/>
    </source>
</evidence>
<feature type="compositionally biased region" description="Acidic residues" evidence="1">
    <location>
        <begin position="37"/>
        <end position="51"/>
    </location>
</feature>
<accession>A0A940PDP5</accession>
<evidence type="ECO:0000256" key="1">
    <source>
        <dbReference type="SAM" id="MobiDB-lite"/>
    </source>
</evidence>
<feature type="chain" id="PRO_5037736300" evidence="2">
    <location>
        <begin position="25"/>
        <end position="1169"/>
    </location>
</feature>
<organism evidence="3 4">
    <name type="scientific">Vagococcus allomyrinae</name>
    <dbReference type="NCBI Taxonomy" id="2794353"/>
    <lineage>
        <taxon>Bacteria</taxon>
        <taxon>Bacillati</taxon>
        <taxon>Bacillota</taxon>
        <taxon>Bacilli</taxon>
        <taxon>Lactobacillales</taxon>
        <taxon>Enterococcaceae</taxon>
        <taxon>Vagococcus</taxon>
    </lineage>
</organism>
<dbReference type="RefSeq" id="WP_209526435.1">
    <property type="nucleotide sequence ID" value="NZ_JAEEGA010000004.1"/>
</dbReference>
<reference evidence="3" key="1">
    <citation type="submission" date="2020-12" db="EMBL/GenBank/DDBJ databases">
        <title>Vagococcus allomyrinae sp. nov. and Enterococcus lavae sp. nov., isolated from the larvae of Allomyrina dichotoma.</title>
        <authorList>
            <person name="Lee S.D."/>
        </authorList>
    </citation>
    <scope>NUCLEOTIDE SEQUENCE</scope>
    <source>
        <strain evidence="3">BWB3-3</strain>
    </source>
</reference>
<dbReference type="EMBL" id="JAEEGA010000004">
    <property type="protein sequence ID" value="MBP1040913.1"/>
    <property type="molecule type" value="Genomic_DNA"/>
</dbReference>
<evidence type="ECO:0000313" key="4">
    <source>
        <dbReference type="Proteomes" id="UP000674938"/>
    </source>
</evidence>
<proteinExistence type="predicted"/>
<sequence>MKKVSLLLITIFVSGLFYAPTIFATDEVSSDNIAEISSDDQEGTEPFEEAPSENTEAIPIQTTSIETGNTFQIRKEISITTRNDDAETNYSSVNLTSTGLDLHGPTTYDTFLRFSNLNLPAGAILTNAYLIFTARNVSTSPTQFQIFGETSEATAFTYQGATFKNRQMSQNFVEVQTPAKVAVNDQLTTESLMAIFDEVSSQKAGLDDVVFKIVGSRSGSYIARSFESNPTFAPKLVLEYETEHDQTIVTTSVNSDDAEEFGIGLAVTTSSNLEIGGHYGVPSAGNKQQTGIRFNQVELPENAEIEDAYLEFVTATTTSRPATANMEIRAELGEPETYKGIAKNISNRSYSTLAIPFQQSNFTSRNTTIRTPNLSNIINETRLAGWQSGQSLAFKIDGDNFIGSVYSYGSTNPPRLVINYRYSDTPFTLTDVISDPQEIKEVFINEVAAEGSVASKAGWLELYNHHDQPVLLTPEIALTSKKKQSNLANLLIPANGFKVIYMDQQPDLGNDHGAFSLSGSGTVNLIDTSEPSMRTIDSLDYLKQKYNQTFGRKPDGSDQVTLINQPSFGQSNNQAKADQSLSFSHTRGLYSSSFQLELVTDPALTIRYTTDGSDPSETKGTIYQKPVAINQTTVVKAYAYSDDYNTGVTAQTYVFENNYPNEKISGYQWLYKGNITTEEYALGMKQFPIVSMTSNSTALTLLDSFGTFEYIDNHTENGKGDFFSLSANKKFGQVSAYQYNSGVAAKFNRNALTKKANYPFFEATPGEPYPVVNKFAKLELKEGQDGPQNDIYGLGYNRYDELVTNTLASQMGKIALSARYVNYFYNGKYMGIKTLREDFGEKMFEEYFGGNDSDYTKIRFQDGYFPYGIVEDGDLTVWPAIKKILATKDFQEAKKYIDVDDFIKTQILFMFVDTEREIDAVVENAVLEGKSDAVKMTFNINDTDGAFHNNNLIGTGFSALAGGGTYRYKWNIDSISRKGPGGLFGFFSGDSTIATAGNLEFKTLVKDEVLTQFGPVTSNLSQSTTPLSISNVTNQIQRNIDELKDAYKLDAAFMGARKTMYQDWLNQQVKILNQVPDRVQFSLDMWAKYQMAHSYKPVEISQAAAELKLTNPNPNTITYYTLDGSDPMGANGVIAPQAFVYKAETKLPEDAQLTIRAYSANNWGPLTKH</sequence>
<protein>
    <submittedName>
        <fullName evidence="3">Chitobiase/beta-hexosaminidase C-terminal domain-containing protein</fullName>
    </submittedName>
</protein>
<feature type="signal peptide" evidence="2">
    <location>
        <begin position="1"/>
        <end position="24"/>
    </location>
</feature>
<keyword evidence="4" id="KW-1185">Reference proteome</keyword>
<gene>
    <name evidence="3" type="ORF">I6N95_07845</name>
</gene>
<name>A0A940PDP5_9ENTE</name>
<dbReference type="Pfam" id="PF13287">
    <property type="entry name" value="Fn3_assoc"/>
    <property type="match status" value="1"/>
</dbReference>